<keyword evidence="8" id="KW-0677">Repeat</keyword>
<keyword evidence="6" id="KW-0963">Cytoplasm</keyword>
<dbReference type="GO" id="GO:0014704">
    <property type="term" value="C:intercalated disc"/>
    <property type="evidence" value="ECO:0007669"/>
    <property type="project" value="TreeGrafter"/>
</dbReference>
<organism evidence="17 18">
    <name type="scientific">Pelobates cultripes</name>
    <name type="common">Western spadefoot toad</name>
    <dbReference type="NCBI Taxonomy" id="61616"/>
    <lineage>
        <taxon>Eukaryota</taxon>
        <taxon>Metazoa</taxon>
        <taxon>Chordata</taxon>
        <taxon>Craniata</taxon>
        <taxon>Vertebrata</taxon>
        <taxon>Euteleostomi</taxon>
        <taxon>Amphibia</taxon>
        <taxon>Batrachia</taxon>
        <taxon>Anura</taxon>
        <taxon>Pelobatoidea</taxon>
        <taxon>Pelobatidae</taxon>
        <taxon>Pelobates</taxon>
    </lineage>
</organism>
<dbReference type="GO" id="GO:0007507">
    <property type="term" value="P:heart development"/>
    <property type="evidence" value="ECO:0007669"/>
    <property type="project" value="TreeGrafter"/>
</dbReference>
<dbReference type="EMBL" id="OW240914">
    <property type="protein sequence ID" value="CAH2278416.1"/>
    <property type="molecule type" value="Genomic_DNA"/>
</dbReference>
<dbReference type="GO" id="GO:0098609">
    <property type="term" value="P:cell-cell adhesion"/>
    <property type="evidence" value="ECO:0007669"/>
    <property type="project" value="InterPro"/>
</dbReference>
<name>A0AAD1VYN5_PELCU</name>
<dbReference type="InterPro" id="IPR028435">
    <property type="entry name" value="Plakophilin/d_Catenin"/>
</dbReference>
<dbReference type="AlphaFoldDB" id="A0AAD1VYN5"/>
<dbReference type="FunFam" id="1.25.10.10:FF:000159">
    <property type="entry name" value="Plakophilin 2"/>
    <property type="match status" value="1"/>
</dbReference>
<feature type="repeat" description="ARM" evidence="15">
    <location>
        <begin position="433"/>
        <end position="476"/>
    </location>
</feature>
<evidence type="ECO:0000256" key="1">
    <source>
        <dbReference type="ARBA" id="ARBA00004123"/>
    </source>
</evidence>
<evidence type="ECO:0000256" key="11">
    <source>
        <dbReference type="ARBA" id="ARBA00023125"/>
    </source>
</evidence>
<dbReference type="GO" id="GO:0030057">
    <property type="term" value="C:desmosome"/>
    <property type="evidence" value="ECO:0007669"/>
    <property type="project" value="UniProtKB-ARBA"/>
</dbReference>
<evidence type="ECO:0000256" key="6">
    <source>
        <dbReference type="ARBA" id="ARBA00022490"/>
    </source>
</evidence>
<dbReference type="GO" id="GO:0005634">
    <property type="term" value="C:nucleus"/>
    <property type="evidence" value="ECO:0007669"/>
    <property type="project" value="UniProtKB-SubCell"/>
</dbReference>
<dbReference type="GO" id="GO:0002934">
    <property type="term" value="P:desmosome organization"/>
    <property type="evidence" value="ECO:0007669"/>
    <property type="project" value="TreeGrafter"/>
</dbReference>
<dbReference type="GO" id="GO:0005886">
    <property type="term" value="C:plasma membrane"/>
    <property type="evidence" value="ECO:0007669"/>
    <property type="project" value="TreeGrafter"/>
</dbReference>
<comment type="subcellular location">
    <subcellularLocation>
        <location evidence="2">Cell junction</location>
    </subcellularLocation>
    <subcellularLocation>
        <location evidence="3">Cytoplasm</location>
    </subcellularLocation>
    <subcellularLocation>
        <location evidence="1">Nucleus</location>
    </subcellularLocation>
</comment>
<dbReference type="Pfam" id="PF00514">
    <property type="entry name" value="Arm"/>
    <property type="match status" value="2"/>
</dbReference>
<proteinExistence type="inferred from homology"/>
<feature type="compositionally biased region" description="Polar residues" evidence="16">
    <location>
        <begin position="280"/>
        <end position="295"/>
    </location>
</feature>
<evidence type="ECO:0000256" key="2">
    <source>
        <dbReference type="ARBA" id="ARBA00004282"/>
    </source>
</evidence>
<feature type="region of interest" description="Disordered" evidence="16">
    <location>
        <begin position="265"/>
        <end position="295"/>
    </location>
</feature>
<reference evidence="17" key="1">
    <citation type="submission" date="2022-03" db="EMBL/GenBank/DDBJ databases">
        <authorList>
            <person name="Alioto T."/>
            <person name="Alioto T."/>
            <person name="Gomez Garrido J."/>
        </authorList>
    </citation>
    <scope>NUCLEOTIDE SEQUENCE</scope>
</reference>
<gene>
    <name evidence="17" type="ORF">PECUL_23A041928</name>
</gene>
<dbReference type="GO" id="GO:0072659">
    <property type="term" value="P:protein localization to plasma membrane"/>
    <property type="evidence" value="ECO:0007669"/>
    <property type="project" value="TreeGrafter"/>
</dbReference>
<dbReference type="InterPro" id="IPR000225">
    <property type="entry name" value="Armadillo"/>
</dbReference>
<evidence type="ECO:0000256" key="14">
    <source>
        <dbReference type="ARBA" id="ARBA00069721"/>
    </source>
</evidence>
<dbReference type="GO" id="GO:0003677">
    <property type="term" value="F:DNA binding"/>
    <property type="evidence" value="ECO:0007669"/>
    <property type="project" value="UniProtKB-KW"/>
</dbReference>
<dbReference type="InterPro" id="IPR011989">
    <property type="entry name" value="ARM-like"/>
</dbReference>
<evidence type="ECO:0000256" key="13">
    <source>
        <dbReference type="ARBA" id="ARBA00062790"/>
    </source>
</evidence>
<feature type="repeat" description="ARM" evidence="15">
    <location>
        <begin position="391"/>
        <end position="426"/>
    </location>
</feature>
<dbReference type="InterPro" id="IPR016024">
    <property type="entry name" value="ARM-type_fold"/>
</dbReference>
<comment type="similarity">
    <text evidence="4">Belongs to the beta-catenin family.</text>
</comment>
<comment type="subunit">
    <text evidence="13">Interacts with DSC2. Interacts with JUP. Interacts with KRT5/CK5, KRT8/CK8, KRT14/CK14, KRT18/CK18 and VIM. Interacts (via N-terminus) with MARK3/C-TAK1. Interacts with DSP. Interacts with DSG1, DSG2 and DSG3. Interacts (via N-terminus) with CTNNB1. Interacts with CDH1. Interacts with the RNA polymerase III (Pol III) complex proteins POLR3A/RPC155, POLR3F/RPC39 and POLR3C/RPC82. Interacts with CTNNA3. Interacts (via N-terminus) with SCN5A/Nav1.5. Interacts with ANK3/ANKG and GJA1/CX43.</text>
</comment>
<evidence type="ECO:0000256" key="8">
    <source>
        <dbReference type="ARBA" id="ARBA00022737"/>
    </source>
</evidence>
<dbReference type="PANTHER" id="PTHR10372">
    <property type="entry name" value="PLAKOPHILLIN-RELATED"/>
    <property type="match status" value="1"/>
</dbReference>
<evidence type="ECO:0000256" key="7">
    <source>
        <dbReference type="ARBA" id="ARBA00022553"/>
    </source>
</evidence>
<dbReference type="GO" id="GO:0045110">
    <property type="term" value="P:intermediate filament bundle assembly"/>
    <property type="evidence" value="ECO:0007669"/>
    <property type="project" value="TreeGrafter"/>
</dbReference>
<keyword evidence="12" id="KW-0539">Nucleus</keyword>
<dbReference type="GO" id="GO:0005737">
    <property type="term" value="C:cytoplasm"/>
    <property type="evidence" value="ECO:0007669"/>
    <property type="project" value="UniProtKB-SubCell"/>
</dbReference>
<dbReference type="SMART" id="SM00185">
    <property type="entry name" value="ARM"/>
    <property type="match status" value="7"/>
</dbReference>
<dbReference type="SUPFAM" id="SSF48371">
    <property type="entry name" value="ARM repeat"/>
    <property type="match status" value="1"/>
</dbReference>
<dbReference type="GO" id="GO:0005912">
    <property type="term" value="C:adherens junction"/>
    <property type="evidence" value="ECO:0007669"/>
    <property type="project" value="TreeGrafter"/>
</dbReference>
<dbReference type="Gene3D" id="1.25.10.10">
    <property type="entry name" value="Leucine-rich Repeat Variant"/>
    <property type="match status" value="1"/>
</dbReference>
<evidence type="ECO:0000256" key="9">
    <source>
        <dbReference type="ARBA" id="ARBA00022889"/>
    </source>
</evidence>
<keyword evidence="5" id="KW-0488">Methylation</keyword>
<keyword evidence="18" id="KW-1185">Reference proteome</keyword>
<keyword evidence="11" id="KW-0238">DNA-binding</keyword>
<evidence type="ECO:0000256" key="4">
    <source>
        <dbReference type="ARBA" id="ARBA00005462"/>
    </source>
</evidence>
<evidence type="ECO:0000256" key="5">
    <source>
        <dbReference type="ARBA" id="ARBA00022481"/>
    </source>
</evidence>
<evidence type="ECO:0000256" key="12">
    <source>
        <dbReference type="ARBA" id="ARBA00023242"/>
    </source>
</evidence>
<evidence type="ECO:0000256" key="16">
    <source>
        <dbReference type="SAM" id="MobiDB-lite"/>
    </source>
</evidence>
<evidence type="ECO:0000256" key="3">
    <source>
        <dbReference type="ARBA" id="ARBA00004496"/>
    </source>
</evidence>
<evidence type="ECO:0000256" key="10">
    <source>
        <dbReference type="ARBA" id="ARBA00022949"/>
    </source>
</evidence>
<dbReference type="PANTHER" id="PTHR10372:SF25">
    <property type="entry name" value="PLAKOPHILIN-2"/>
    <property type="match status" value="1"/>
</dbReference>
<keyword evidence="9" id="KW-0130">Cell adhesion</keyword>
<sequence length="831" mass="91905">MLHAMPVSVTHPSSSMATVYNSSVDNGYIKTVLGHKHFMDLDSSSLALPSEEKLKTNMVGTAGGMDKATRLQQQLQLTMARKKSSTANGGIHQSESSYNQSFYNTMVTPKFSASSMPSPTKHYESIKVVGNENGWSRSHGTYVQWKAGSDATSPRHPTLRREISPERRADVTLYDIKSSVGTGQRYTENKYYGTSNVRTARSEIVGDSKYGRPRQSVARGMSQLDGRYDSVFLNNVLTSPASPIYQQSRNSRSMTNLNESEMYQMQSNPVGQARPPPRTPSNKGQTMRSKWQQSTVKTVYSGRESAGSGGMDLGGCRTAMTAGIVGGMIQGTETQVGNAPTAGEIDMTLDRAINLLLDESSQDYWIITAASFIQHECFQKTEARRRVYALGGIPRLLRLLNNDNEEVQRASCAALRNLVFEDNDNKLEVCEQNGMPAILRLLKETRDLETKRQITGLLWNLSSNDQLKPLLIRDALNPLTKNIVIPSSGWKEGENPKNEILSDSDIFYNATGCLRNMSSAGPEARKAMRECDGLIDSLVYYVRGSVADYKPDDKATENCVCILHNLSYQLEAELSGTNMQNIYAQSQDNAAHDNKTIGCFGSRSRKIKETWRDAPIVEEKSNPRGVEWLWHSIVLRMYLSLIAKSSRNYTQEASLGALQNLTAGNGMLPVAVAQTVVKKENGLQHIQNILHTSDPGVKRTAVSLLRNLSRNQPLQNEMAKYLLPDLVTLLPNSTPDTNIANETAASICYVLNNLVSNSSQNAKILLSNGGVQKLINFSANDSAMTTKAGRVASVVLFTLWQHQDLHSAYKKALYKKTDFVNSRTSKAYHSL</sequence>
<dbReference type="PROSITE" id="PS50176">
    <property type="entry name" value="ARM_REPEAT"/>
    <property type="match status" value="2"/>
</dbReference>
<dbReference type="Proteomes" id="UP001295444">
    <property type="component" value="Chromosome 03"/>
</dbReference>
<evidence type="ECO:0000313" key="17">
    <source>
        <dbReference type="EMBL" id="CAH2278416.1"/>
    </source>
</evidence>
<evidence type="ECO:0000256" key="15">
    <source>
        <dbReference type="PROSITE-ProRule" id="PRU00259"/>
    </source>
</evidence>
<keyword evidence="10" id="KW-0965">Cell junction</keyword>
<evidence type="ECO:0000313" key="18">
    <source>
        <dbReference type="Proteomes" id="UP001295444"/>
    </source>
</evidence>
<keyword evidence="7" id="KW-0597">Phosphoprotein</keyword>
<protein>
    <recommendedName>
        <fullName evidence="14">Plakophilin-2</fullName>
    </recommendedName>
</protein>
<accession>A0AAD1VYN5</accession>